<evidence type="ECO:0000256" key="9">
    <source>
        <dbReference type="ARBA" id="ARBA00023204"/>
    </source>
</evidence>
<evidence type="ECO:0000256" key="5">
    <source>
        <dbReference type="ARBA" id="ARBA00022723"/>
    </source>
</evidence>
<evidence type="ECO:0000256" key="6">
    <source>
        <dbReference type="ARBA" id="ARBA00022763"/>
    </source>
</evidence>
<dbReference type="GO" id="GO:0006260">
    <property type="term" value="P:DNA replication"/>
    <property type="evidence" value="ECO:0007669"/>
    <property type="project" value="UniProtKB-KW"/>
</dbReference>
<dbReference type="GO" id="GO:0008413">
    <property type="term" value="F:8-oxo-7,8-dihydroguanosine triphosphate pyrophosphatase activity"/>
    <property type="evidence" value="ECO:0007669"/>
    <property type="project" value="TreeGrafter"/>
</dbReference>
<evidence type="ECO:0000256" key="1">
    <source>
        <dbReference type="ARBA" id="ARBA00001946"/>
    </source>
</evidence>
<gene>
    <name evidence="13" type="ORF">UT08_C0014G0014</name>
</gene>
<dbReference type="AlphaFoldDB" id="A0A0G0L150"/>
<proteinExistence type="inferred from homology"/>
<dbReference type="GO" id="GO:0044716">
    <property type="term" value="F:8-oxo-GDP phosphatase activity"/>
    <property type="evidence" value="ECO:0007669"/>
    <property type="project" value="TreeGrafter"/>
</dbReference>
<keyword evidence="6" id="KW-0227">DNA damage</keyword>
<protein>
    <recommendedName>
        <fullName evidence="11">8-oxo-dGTP diphosphatase</fullName>
        <ecNumber evidence="11">3.6.1.55</ecNumber>
    </recommendedName>
</protein>
<dbReference type="EMBL" id="LBVL01000014">
    <property type="protein sequence ID" value="KKQ84722.1"/>
    <property type="molecule type" value="Genomic_DNA"/>
</dbReference>
<evidence type="ECO:0000256" key="3">
    <source>
        <dbReference type="ARBA" id="ARBA00022457"/>
    </source>
</evidence>
<dbReference type="SUPFAM" id="SSF55811">
    <property type="entry name" value="Nudix"/>
    <property type="match status" value="1"/>
</dbReference>
<name>A0A0G0L150_9BACT</name>
<keyword evidence="9" id="KW-0234">DNA repair</keyword>
<comment type="cofactor">
    <cofactor evidence="1">
        <name>Mg(2+)</name>
        <dbReference type="ChEBI" id="CHEBI:18420"/>
    </cofactor>
</comment>
<keyword evidence="8" id="KW-0460">Magnesium</keyword>
<sequence length="134" mass="15379">MKKYDVHKVGGIIIEKRKLLVERSIGRDHFIAPGGSIELNETPSQALVRELMEEFKILVKEPNLDEFGTFYASAAGQEEKIVRMDTFIVKSWQGEPTVNSEVEEILWLTSDIPREIKVGLFLNTKLYQGLKEWV</sequence>
<reference evidence="13 14" key="1">
    <citation type="journal article" date="2015" name="Nature">
        <title>rRNA introns, odd ribosomes, and small enigmatic genomes across a large radiation of phyla.</title>
        <authorList>
            <person name="Brown C.T."/>
            <person name="Hug L.A."/>
            <person name="Thomas B.C."/>
            <person name="Sharon I."/>
            <person name="Castelle C.J."/>
            <person name="Singh A."/>
            <person name="Wilkins M.J."/>
            <person name="Williams K.H."/>
            <person name="Banfield J.F."/>
        </authorList>
    </citation>
    <scope>NUCLEOTIDE SEQUENCE [LARGE SCALE GENOMIC DNA]</scope>
</reference>
<dbReference type="PROSITE" id="PS51462">
    <property type="entry name" value="NUDIX"/>
    <property type="match status" value="1"/>
</dbReference>
<dbReference type="Proteomes" id="UP000034081">
    <property type="component" value="Unassembled WGS sequence"/>
</dbReference>
<dbReference type="InterPro" id="IPR047127">
    <property type="entry name" value="MutT-like"/>
</dbReference>
<dbReference type="InterPro" id="IPR015797">
    <property type="entry name" value="NUDIX_hydrolase-like_dom_sf"/>
</dbReference>
<evidence type="ECO:0000256" key="8">
    <source>
        <dbReference type="ARBA" id="ARBA00022842"/>
    </source>
</evidence>
<evidence type="ECO:0000256" key="4">
    <source>
        <dbReference type="ARBA" id="ARBA00022705"/>
    </source>
</evidence>
<dbReference type="STRING" id="1618570.UT08_C0014G0014"/>
<keyword evidence="5" id="KW-0479">Metal-binding</keyword>
<dbReference type="GO" id="GO:0044715">
    <property type="term" value="F:8-oxo-dGDP phosphatase activity"/>
    <property type="evidence" value="ECO:0007669"/>
    <property type="project" value="TreeGrafter"/>
</dbReference>
<dbReference type="PANTHER" id="PTHR47707:SF1">
    <property type="entry name" value="NUDIX HYDROLASE FAMILY PROTEIN"/>
    <property type="match status" value="1"/>
</dbReference>
<organism evidence="13 14">
    <name type="scientific">Candidatus Woesebacteria bacterium GW2011_GWB1_38_8</name>
    <dbReference type="NCBI Taxonomy" id="1618570"/>
    <lineage>
        <taxon>Bacteria</taxon>
        <taxon>Candidatus Woeseibacteriota</taxon>
    </lineage>
</organism>
<dbReference type="GO" id="GO:0006281">
    <property type="term" value="P:DNA repair"/>
    <property type="evidence" value="ECO:0007669"/>
    <property type="project" value="UniProtKB-KW"/>
</dbReference>
<evidence type="ECO:0000256" key="7">
    <source>
        <dbReference type="ARBA" id="ARBA00022801"/>
    </source>
</evidence>
<comment type="similarity">
    <text evidence="2">Belongs to the Nudix hydrolase family.</text>
</comment>
<keyword evidence="4" id="KW-0235">DNA replication</keyword>
<evidence type="ECO:0000259" key="12">
    <source>
        <dbReference type="PROSITE" id="PS51462"/>
    </source>
</evidence>
<evidence type="ECO:0000313" key="13">
    <source>
        <dbReference type="EMBL" id="KKQ84722.1"/>
    </source>
</evidence>
<dbReference type="PANTHER" id="PTHR47707">
    <property type="entry name" value="8-OXO-DGTP DIPHOSPHATASE"/>
    <property type="match status" value="1"/>
</dbReference>
<dbReference type="Pfam" id="PF00293">
    <property type="entry name" value="NUDIX"/>
    <property type="match status" value="1"/>
</dbReference>
<dbReference type="CDD" id="cd04690">
    <property type="entry name" value="NUDIX_Hydrolase"/>
    <property type="match status" value="1"/>
</dbReference>
<comment type="catalytic activity">
    <reaction evidence="10">
        <text>8-oxo-dGTP + H2O = 8-oxo-dGMP + diphosphate + H(+)</text>
        <dbReference type="Rhea" id="RHEA:31575"/>
        <dbReference type="ChEBI" id="CHEBI:15377"/>
        <dbReference type="ChEBI" id="CHEBI:15378"/>
        <dbReference type="ChEBI" id="CHEBI:33019"/>
        <dbReference type="ChEBI" id="CHEBI:63224"/>
        <dbReference type="ChEBI" id="CHEBI:77896"/>
        <dbReference type="EC" id="3.6.1.55"/>
    </reaction>
</comment>
<evidence type="ECO:0000313" key="14">
    <source>
        <dbReference type="Proteomes" id="UP000034081"/>
    </source>
</evidence>
<keyword evidence="7 13" id="KW-0378">Hydrolase</keyword>
<dbReference type="InterPro" id="IPR000086">
    <property type="entry name" value="NUDIX_hydrolase_dom"/>
</dbReference>
<evidence type="ECO:0000256" key="11">
    <source>
        <dbReference type="ARBA" id="ARBA00038905"/>
    </source>
</evidence>
<dbReference type="GO" id="GO:0035539">
    <property type="term" value="F:8-oxo-7,8-dihydrodeoxyguanosine triphosphate pyrophosphatase activity"/>
    <property type="evidence" value="ECO:0007669"/>
    <property type="project" value="UniProtKB-EC"/>
</dbReference>
<evidence type="ECO:0000256" key="2">
    <source>
        <dbReference type="ARBA" id="ARBA00005582"/>
    </source>
</evidence>
<dbReference type="EC" id="3.6.1.55" evidence="11"/>
<comment type="caution">
    <text evidence="13">The sequence shown here is derived from an EMBL/GenBank/DDBJ whole genome shotgun (WGS) entry which is preliminary data.</text>
</comment>
<accession>A0A0G0L150</accession>
<dbReference type="GO" id="GO:0046872">
    <property type="term" value="F:metal ion binding"/>
    <property type="evidence" value="ECO:0007669"/>
    <property type="project" value="UniProtKB-KW"/>
</dbReference>
<dbReference type="Gene3D" id="3.90.79.10">
    <property type="entry name" value="Nucleoside Triphosphate Pyrophosphohydrolase"/>
    <property type="match status" value="1"/>
</dbReference>
<keyword evidence="3" id="KW-0515">Mutator protein</keyword>
<feature type="domain" description="Nudix hydrolase" evidence="12">
    <location>
        <begin position="4"/>
        <end position="134"/>
    </location>
</feature>
<evidence type="ECO:0000256" key="10">
    <source>
        <dbReference type="ARBA" id="ARBA00035861"/>
    </source>
</evidence>